<evidence type="ECO:0000256" key="1">
    <source>
        <dbReference type="SAM" id="Phobius"/>
    </source>
</evidence>
<evidence type="ECO:0000313" key="2">
    <source>
        <dbReference type="EMBL" id="GAT62554.1"/>
    </source>
</evidence>
<feature type="transmembrane region" description="Helical" evidence="1">
    <location>
        <begin position="6"/>
        <end position="23"/>
    </location>
</feature>
<proteinExistence type="predicted"/>
<dbReference type="Proteomes" id="UP000076586">
    <property type="component" value="Unassembled WGS sequence"/>
</dbReference>
<reference evidence="3" key="2">
    <citation type="journal article" date="2017" name="Genome Announc.">
        <title>Draft genome sequence of Paludibacter jiangxiensis NM7(T), a propionate-producing fermentative bacterium.</title>
        <authorList>
            <person name="Qiu Y.-L."/>
            <person name="Tourlousse D.M."/>
            <person name="Matsuura N."/>
            <person name="Ohashi A."/>
            <person name="Sekiguchi Y."/>
        </authorList>
    </citation>
    <scope>NUCLEOTIDE SEQUENCE [LARGE SCALE GENOMIC DNA]</scope>
    <source>
        <strain evidence="3">NM7</strain>
    </source>
</reference>
<sequence length="167" mass="18790">MEIGTTIVGIIIIAVCIASLVLMSRSNKSKQNNLKKSLVNIALHNHCELTHSEACGNVAIGMDAAKKKLFFVRKKGEENVSRMLDLNGLAKTYVVNLSRTAGEKGELKATDKLELILTFREKNKPDDKLEFYNVENDSLRLMGELQMIEKWNSIFNRFVNGDSIEKM</sequence>
<dbReference type="STRING" id="681398.PJIAN_2113"/>
<gene>
    <name evidence="2" type="ORF">PJIAN_2113</name>
</gene>
<organism evidence="2 3">
    <name type="scientific">Paludibacter jiangxiensis</name>
    <dbReference type="NCBI Taxonomy" id="681398"/>
    <lineage>
        <taxon>Bacteria</taxon>
        <taxon>Pseudomonadati</taxon>
        <taxon>Bacteroidota</taxon>
        <taxon>Bacteroidia</taxon>
        <taxon>Bacteroidales</taxon>
        <taxon>Paludibacteraceae</taxon>
        <taxon>Paludibacter</taxon>
    </lineage>
</organism>
<reference evidence="3" key="1">
    <citation type="submission" date="2016-04" db="EMBL/GenBank/DDBJ databases">
        <title>Draft genome sequence of Paludibacter jiangxiensis strain NM7.</title>
        <authorList>
            <person name="Qiu Y."/>
            <person name="Matsuura N."/>
            <person name="Ohashi A."/>
            <person name="Tourlousse M.D."/>
            <person name="Sekiguchi Y."/>
        </authorList>
    </citation>
    <scope>NUCLEOTIDE SEQUENCE [LARGE SCALE GENOMIC DNA]</scope>
    <source>
        <strain evidence="3">NM7</strain>
    </source>
</reference>
<keyword evidence="1" id="KW-0812">Transmembrane</keyword>
<dbReference type="EMBL" id="BDCR01000002">
    <property type="protein sequence ID" value="GAT62554.1"/>
    <property type="molecule type" value="Genomic_DNA"/>
</dbReference>
<keyword evidence="3" id="KW-1185">Reference proteome</keyword>
<evidence type="ECO:0000313" key="3">
    <source>
        <dbReference type="Proteomes" id="UP000076586"/>
    </source>
</evidence>
<dbReference type="AlphaFoldDB" id="A0A161L7A8"/>
<comment type="caution">
    <text evidence="2">The sequence shown here is derived from an EMBL/GenBank/DDBJ whole genome shotgun (WGS) entry which is preliminary data.</text>
</comment>
<keyword evidence="1" id="KW-1133">Transmembrane helix</keyword>
<protein>
    <submittedName>
        <fullName evidence="2">Uncharacterized protein</fullName>
    </submittedName>
</protein>
<dbReference type="RefSeq" id="WP_068702966.1">
    <property type="nucleotide sequence ID" value="NZ_BDCR01000002.1"/>
</dbReference>
<name>A0A161L7A8_9BACT</name>
<dbReference type="OrthoDB" id="1122746at2"/>
<keyword evidence="1" id="KW-0472">Membrane</keyword>
<accession>A0A161L7A8</accession>